<keyword evidence="3" id="KW-0812">Transmembrane</keyword>
<dbReference type="AlphaFoldDB" id="A0AA36MN83"/>
<feature type="compositionally biased region" description="Basic and acidic residues" evidence="2">
    <location>
        <begin position="441"/>
        <end position="458"/>
    </location>
</feature>
<feature type="region of interest" description="Disordered" evidence="2">
    <location>
        <begin position="438"/>
        <end position="458"/>
    </location>
</feature>
<gene>
    <name evidence="4" type="ORF">EVOR1521_LOCUS6749</name>
</gene>
<feature type="region of interest" description="Disordered" evidence="2">
    <location>
        <begin position="488"/>
        <end position="535"/>
    </location>
</feature>
<proteinExistence type="predicted"/>
<accession>A0AA36MN83</accession>
<keyword evidence="3" id="KW-0472">Membrane</keyword>
<protein>
    <submittedName>
        <fullName evidence="4">Uncharacterized protein</fullName>
    </submittedName>
</protein>
<feature type="coiled-coil region" evidence="1">
    <location>
        <begin position="96"/>
        <end position="186"/>
    </location>
</feature>
<keyword evidence="5" id="KW-1185">Reference proteome</keyword>
<comment type="caution">
    <text evidence="4">The sequence shown here is derived from an EMBL/GenBank/DDBJ whole genome shotgun (WGS) entry which is preliminary data.</text>
</comment>
<evidence type="ECO:0000313" key="5">
    <source>
        <dbReference type="Proteomes" id="UP001178507"/>
    </source>
</evidence>
<reference evidence="4" key="1">
    <citation type="submission" date="2023-08" db="EMBL/GenBank/DDBJ databases">
        <authorList>
            <person name="Chen Y."/>
            <person name="Shah S."/>
            <person name="Dougan E. K."/>
            <person name="Thang M."/>
            <person name="Chan C."/>
        </authorList>
    </citation>
    <scope>NUCLEOTIDE SEQUENCE</scope>
</reference>
<evidence type="ECO:0000256" key="2">
    <source>
        <dbReference type="SAM" id="MobiDB-lite"/>
    </source>
</evidence>
<organism evidence="4 5">
    <name type="scientific">Effrenium voratum</name>
    <dbReference type="NCBI Taxonomy" id="2562239"/>
    <lineage>
        <taxon>Eukaryota</taxon>
        <taxon>Sar</taxon>
        <taxon>Alveolata</taxon>
        <taxon>Dinophyceae</taxon>
        <taxon>Suessiales</taxon>
        <taxon>Symbiodiniaceae</taxon>
        <taxon>Effrenium</taxon>
    </lineage>
</organism>
<feature type="transmembrane region" description="Helical" evidence="3">
    <location>
        <begin position="568"/>
        <end position="587"/>
    </location>
</feature>
<keyword evidence="3" id="KW-1133">Transmembrane helix</keyword>
<keyword evidence="1" id="KW-0175">Coiled coil</keyword>
<name>A0AA36MN83_9DINO</name>
<feature type="compositionally biased region" description="Basic and acidic residues" evidence="2">
    <location>
        <begin position="502"/>
        <end position="516"/>
    </location>
</feature>
<dbReference type="EMBL" id="CAUJNA010000514">
    <property type="protein sequence ID" value="CAJ1378121.1"/>
    <property type="molecule type" value="Genomic_DNA"/>
</dbReference>
<sequence length="605" mass="68093">MADGLQALDVGRLLAGLRRGLVPGADNSVEFLCNKFSGLVERLKQAEQVEQAERESSVQLEVKLQAEEQQADAERRHLEVATIAAREETKKVESGLAEALQQEAESKKQLASLRAEAEALAQRKRLLDDTCRTERAKLSEANGRLRRQQLSLPQTSEEVRRLQGQLQSLNSRSDAIAAELEGLQQRSAGDEENWAKMKSEMASEEEAREENLGSAAIFREDLDQALSHLALLQEQLAERQVAVQRLRSECQRCTAQRVGIQEETEKKRSWLRDAQKELAGLSETERGLERVHVETTQLRAQLRVEEEEAKHLEATALSRKAELADTEEKLMKQGERLQQVEQQRDQARLQVVSAEEEEARVQAAVEQLRHDQAAGGGLHRNLETELQMLHAEAERLRGELAFLKTDKLEGEQRLQLIMPALLEARRRVKELEGQIQAVQEESSREKDMGERLERETDTCQEKVRALRDENVRLSEQCSELEAQLAQSARDAQMVPLTRTSRSRAEARPLSARREASPSKPSVRTPRAARDTPEAHRRKLLSAERAEREEPSSGAGAPLSCLTNKLLCIFAFLFLASVIWSVFSVTLARPVGRPLQAAIPHQLDPE</sequence>
<evidence type="ECO:0000256" key="1">
    <source>
        <dbReference type="SAM" id="Coils"/>
    </source>
</evidence>
<evidence type="ECO:0000313" key="4">
    <source>
        <dbReference type="EMBL" id="CAJ1378121.1"/>
    </source>
</evidence>
<dbReference type="Proteomes" id="UP001178507">
    <property type="component" value="Unassembled WGS sequence"/>
</dbReference>
<evidence type="ECO:0000256" key="3">
    <source>
        <dbReference type="SAM" id="Phobius"/>
    </source>
</evidence>